<evidence type="ECO:0000259" key="10">
    <source>
        <dbReference type="Pfam" id="PF00999"/>
    </source>
</evidence>
<gene>
    <name evidence="11" type="ORF">X975_08172</name>
</gene>
<dbReference type="PANTHER" id="PTHR10110">
    <property type="entry name" value="SODIUM/HYDROGEN EXCHANGER"/>
    <property type="match status" value="1"/>
</dbReference>
<feature type="non-terminal residue" evidence="11">
    <location>
        <position position="76"/>
    </location>
</feature>
<evidence type="ECO:0000256" key="9">
    <source>
        <dbReference type="SAM" id="Phobius"/>
    </source>
</evidence>
<dbReference type="InterPro" id="IPR004709">
    <property type="entry name" value="NaH_exchanger"/>
</dbReference>
<keyword evidence="3 9" id="KW-0812">Transmembrane</keyword>
<evidence type="ECO:0000256" key="3">
    <source>
        <dbReference type="ARBA" id="ARBA00022692"/>
    </source>
</evidence>
<sequence length="76" mass="8406">MLLLVGVIIGLVLFHSGMTVGPLTPTVFFLFMLPPIVFDAGYFMPNRLFFDNIISILVYAVVGTVWNSLSIGVTLW</sequence>
<keyword evidence="8" id="KW-0739">Sodium transport</keyword>
<evidence type="ECO:0000256" key="6">
    <source>
        <dbReference type="ARBA" id="ARBA00023065"/>
    </source>
</evidence>
<keyword evidence="4 9" id="KW-1133">Transmembrane helix</keyword>
<dbReference type="GO" id="GO:0015386">
    <property type="term" value="F:potassium:proton antiporter activity"/>
    <property type="evidence" value="ECO:0007669"/>
    <property type="project" value="TreeGrafter"/>
</dbReference>
<evidence type="ECO:0000256" key="5">
    <source>
        <dbReference type="ARBA" id="ARBA00023053"/>
    </source>
</evidence>
<dbReference type="EMBL" id="KK112462">
    <property type="protein sequence ID" value="KFM57719.1"/>
    <property type="molecule type" value="Genomic_DNA"/>
</dbReference>
<evidence type="ECO:0000256" key="1">
    <source>
        <dbReference type="ARBA" id="ARBA00004141"/>
    </source>
</evidence>
<keyword evidence="7 9" id="KW-0472">Membrane</keyword>
<evidence type="ECO:0000256" key="8">
    <source>
        <dbReference type="ARBA" id="ARBA00023201"/>
    </source>
</evidence>
<feature type="transmembrane region" description="Helical" evidence="9">
    <location>
        <begin position="56"/>
        <end position="75"/>
    </location>
</feature>
<dbReference type="GO" id="GO:0015385">
    <property type="term" value="F:sodium:proton antiporter activity"/>
    <property type="evidence" value="ECO:0007669"/>
    <property type="project" value="InterPro"/>
</dbReference>
<dbReference type="GO" id="GO:0005886">
    <property type="term" value="C:plasma membrane"/>
    <property type="evidence" value="ECO:0007669"/>
    <property type="project" value="TreeGrafter"/>
</dbReference>
<dbReference type="InterPro" id="IPR006153">
    <property type="entry name" value="Cation/H_exchanger_TM"/>
</dbReference>
<keyword evidence="12" id="KW-1185">Reference proteome</keyword>
<reference evidence="11 12" key="1">
    <citation type="submission" date="2013-11" db="EMBL/GenBank/DDBJ databases">
        <title>Genome sequencing of Stegodyphus mimosarum.</title>
        <authorList>
            <person name="Bechsgaard J."/>
        </authorList>
    </citation>
    <scope>NUCLEOTIDE SEQUENCE [LARGE SCALE GENOMIC DNA]</scope>
</reference>
<organism evidence="11 12">
    <name type="scientific">Stegodyphus mimosarum</name>
    <name type="common">African social velvet spider</name>
    <dbReference type="NCBI Taxonomy" id="407821"/>
    <lineage>
        <taxon>Eukaryota</taxon>
        <taxon>Metazoa</taxon>
        <taxon>Ecdysozoa</taxon>
        <taxon>Arthropoda</taxon>
        <taxon>Chelicerata</taxon>
        <taxon>Arachnida</taxon>
        <taxon>Araneae</taxon>
        <taxon>Araneomorphae</taxon>
        <taxon>Entelegynae</taxon>
        <taxon>Eresoidea</taxon>
        <taxon>Eresidae</taxon>
        <taxon>Stegodyphus</taxon>
    </lineage>
</organism>
<evidence type="ECO:0000256" key="4">
    <source>
        <dbReference type="ARBA" id="ARBA00022989"/>
    </source>
</evidence>
<name>A0A087SXY0_STEMI</name>
<dbReference type="GO" id="GO:0051453">
    <property type="term" value="P:regulation of intracellular pH"/>
    <property type="evidence" value="ECO:0007669"/>
    <property type="project" value="TreeGrafter"/>
</dbReference>
<keyword evidence="2" id="KW-0813">Transport</keyword>
<comment type="subcellular location">
    <subcellularLocation>
        <location evidence="1">Membrane</location>
        <topology evidence="1">Multi-pass membrane protein</topology>
    </subcellularLocation>
</comment>
<dbReference type="GO" id="GO:0098719">
    <property type="term" value="P:sodium ion import across plasma membrane"/>
    <property type="evidence" value="ECO:0007669"/>
    <property type="project" value="TreeGrafter"/>
</dbReference>
<evidence type="ECO:0000256" key="7">
    <source>
        <dbReference type="ARBA" id="ARBA00023136"/>
    </source>
</evidence>
<dbReference type="Pfam" id="PF00999">
    <property type="entry name" value="Na_H_Exchanger"/>
    <property type="match status" value="1"/>
</dbReference>
<dbReference type="PRINTS" id="PR01084">
    <property type="entry name" value="NAHEXCHNGR"/>
</dbReference>
<evidence type="ECO:0000313" key="12">
    <source>
        <dbReference type="Proteomes" id="UP000054359"/>
    </source>
</evidence>
<keyword evidence="6" id="KW-0406">Ion transport</keyword>
<dbReference type="OMA" id="IINCFTI"/>
<dbReference type="PANTHER" id="PTHR10110:SF98">
    <property type="entry name" value="SODIUM_HYDROGEN EXCHANGER"/>
    <property type="match status" value="1"/>
</dbReference>
<dbReference type="InterPro" id="IPR018422">
    <property type="entry name" value="Cation/H_exchanger_CPA1"/>
</dbReference>
<dbReference type="AlphaFoldDB" id="A0A087SXY0"/>
<accession>A0A087SXY0</accession>
<feature type="domain" description="Cation/H+ exchanger transmembrane" evidence="10">
    <location>
        <begin position="1"/>
        <end position="76"/>
    </location>
</feature>
<keyword evidence="5" id="KW-0915">Sodium</keyword>
<protein>
    <submittedName>
        <fullName evidence="11">Sodium/hydrogen exchanger 5</fullName>
    </submittedName>
</protein>
<proteinExistence type="predicted"/>
<evidence type="ECO:0000256" key="2">
    <source>
        <dbReference type="ARBA" id="ARBA00022448"/>
    </source>
</evidence>
<dbReference type="OrthoDB" id="196264at2759"/>
<evidence type="ECO:0000313" key="11">
    <source>
        <dbReference type="EMBL" id="KFM57719.1"/>
    </source>
</evidence>
<feature type="transmembrane region" description="Helical" evidence="9">
    <location>
        <begin position="27"/>
        <end position="44"/>
    </location>
</feature>
<dbReference type="STRING" id="407821.A0A087SXY0"/>
<dbReference type="Proteomes" id="UP000054359">
    <property type="component" value="Unassembled WGS sequence"/>
</dbReference>